<accession>A0A085LVL5</accession>
<protein>
    <submittedName>
        <fullName evidence="1">Uncharacterized protein</fullName>
    </submittedName>
</protein>
<reference evidence="1 2" key="1">
    <citation type="journal article" date="2014" name="Nat. Genet.">
        <title>Genome and transcriptome of the porcine whipworm Trichuris suis.</title>
        <authorList>
            <person name="Jex A.R."/>
            <person name="Nejsum P."/>
            <person name="Schwarz E.M."/>
            <person name="Hu L."/>
            <person name="Young N.D."/>
            <person name="Hall R.S."/>
            <person name="Korhonen P.K."/>
            <person name="Liao S."/>
            <person name="Thamsborg S."/>
            <person name="Xia J."/>
            <person name="Xu P."/>
            <person name="Wang S."/>
            <person name="Scheerlinck J.P."/>
            <person name="Hofmann A."/>
            <person name="Sternberg P.W."/>
            <person name="Wang J."/>
            <person name="Gasser R.B."/>
        </authorList>
    </citation>
    <scope>NUCLEOTIDE SEQUENCE [LARGE SCALE GENOMIC DNA]</scope>
    <source>
        <strain evidence="1">DCEP-RM93M</strain>
    </source>
</reference>
<proteinExistence type="predicted"/>
<keyword evidence="2" id="KW-1185">Reference proteome</keyword>
<organism evidence="1 2">
    <name type="scientific">Trichuris suis</name>
    <name type="common">pig whipworm</name>
    <dbReference type="NCBI Taxonomy" id="68888"/>
    <lineage>
        <taxon>Eukaryota</taxon>
        <taxon>Metazoa</taxon>
        <taxon>Ecdysozoa</taxon>
        <taxon>Nematoda</taxon>
        <taxon>Enoplea</taxon>
        <taxon>Dorylaimia</taxon>
        <taxon>Trichinellida</taxon>
        <taxon>Trichuridae</taxon>
        <taxon>Trichuris</taxon>
    </lineage>
</organism>
<sequence length="101" mass="10803">MERLVSGGMPSESFFRSRARTMRIGKSSNAKCPYVFECSETSRLVCGVDNVKKPVDGSLKMISSIDNMLPGSLAVLGANGCWQSVVLAKSGFAWAVALLVV</sequence>
<gene>
    <name evidence="1" type="ORF">M513_10163</name>
</gene>
<evidence type="ECO:0000313" key="2">
    <source>
        <dbReference type="Proteomes" id="UP000030764"/>
    </source>
</evidence>
<dbReference type="AlphaFoldDB" id="A0A085LVL5"/>
<dbReference type="EMBL" id="KL363280">
    <property type="protein sequence ID" value="KFD49011.1"/>
    <property type="molecule type" value="Genomic_DNA"/>
</dbReference>
<dbReference type="Proteomes" id="UP000030764">
    <property type="component" value="Unassembled WGS sequence"/>
</dbReference>
<name>A0A085LVL5_9BILA</name>
<evidence type="ECO:0000313" key="1">
    <source>
        <dbReference type="EMBL" id="KFD49011.1"/>
    </source>
</evidence>